<protein>
    <submittedName>
        <fullName evidence="1">Uncharacterized protein</fullName>
    </submittedName>
</protein>
<reference evidence="1 2" key="1">
    <citation type="journal article" date="2011" name="PLoS Pathog.">
        <title>Endophytic Life Strategies Decoded by Genome and Transcriptome Analyses of the Mutualistic Root Symbiont Piriformospora indica.</title>
        <authorList>
            <person name="Zuccaro A."/>
            <person name="Lahrmann U."/>
            <person name="Guldener U."/>
            <person name="Langen G."/>
            <person name="Pfiffi S."/>
            <person name="Biedenkopf D."/>
            <person name="Wong P."/>
            <person name="Samans B."/>
            <person name="Grimm C."/>
            <person name="Basiewicz M."/>
            <person name="Murat C."/>
            <person name="Martin F."/>
            <person name="Kogel K.H."/>
        </authorList>
    </citation>
    <scope>NUCLEOTIDE SEQUENCE [LARGE SCALE GENOMIC DNA]</scope>
    <source>
        <strain evidence="1 2">DSM 11827</strain>
    </source>
</reference>
<sequence>MDKPSANSGFDEHQLWMTVVASVPSAEPVPNSPSRGPNHQLHNARFSQHAFADCGLEESDLNRRRYSLRTLLGSQTWLAGIPVTTAQVEDFVRVFRRGPATCCFCLESGSRQKVLRCAVTHLS</sequence>
<evidence type="ECO:0000313" key="2">
    <source>
        <dbReference type="Proteomes" id="UP000007148"/>
    </source>
</evidence>
<dbReference type="AlphaFoldDB" id="G4U0U6"/>
<dbReference type="EMBL" id="CAFZ01001350">
    <property type="protein sequence ID" value="CCA77189.1"/>
    <property type="molecule type" value="Genomic_DNA"/>
</dbReference>
<proteinExistence type="predicted"/>
<name>G4U0U6_SERID</name>
<evidence type="ECO:0000313" key="1">
    <source>
        <dbReference type="EMBL" id="CCA77189.1"/>
    </source>
</evidence>
<dbReference type="Proteomes" id="UP000007148">
    <property type="component" value="Unassembled WGS sequence"/>
</dbReference>
<accession>G4U0U6</accession>
<gene>
    <name evidence="1" type="ORF">PIIN_11171</name>
</gene>
<dbReference type="InParanoid" id="G4U0U6"/>
<organism evidence="1 2">
    <name type="scientific">Serendipita indica (strain DSM 11827)</name>
    <name type="common">Root endophyte fungus</name>
    <name type="synonym">Piriformospora indica</name>
    <dbReference type="NCBI Taxonomy" id="1109443"/>
    <lineage>
        <taxon>Eukaryota</taxon>
        <taxon>Fungi</taxon>
        <taxon>Dikarya</taxon>
        <taxon>Basidiomycota</taxon>
        <taxon>Agaricomycotina</taxon>
        <taxon>Agaricomycetes</taxon>
        <taxon>Sebacinales</taxon>
        <taxon>Serendipitaceae</taxon>
        <taxon>Serendipita</taxon>
    </lineage>
</organism>
<keyword evidence="2" id="KW-1185">Reference proteome</keyword>
<dbReference type="HOGENOM" id="CLU_2016143_0_0_1"/>
<comment type="caution">
    <text evidence="1">The sequence shown here is derived from an EMBL/GenBank/DDBJ whole genome shotgun (WGS) entry which is preliminary data.</text>
</comment>